<gene>
    <name evidence="2" type="ORF">A9K55_009221</name>
</gene>
<dbReference type="Proteomes" id="UP000323067">
    <property type="component" value="Chromosome vii"/>
</dbReference>
<sequence length="317" mass="35830">MDSDLSLSSRLPPNRTTRFRWQDGAVLDIRADVGALRVLPLETIHAILQQLDLASLHQLENVSRGMRRAVASLPQLQAVTQCAPDAVRAIWAARVSHLIACGDLYTQLCRPACVCCNFRPGEYLYLLACHRVCRTCLLRQLRYKPVRPSEARRAGLRVHEVRRLPRLRVPKYSRRARGLRTSGKIRQRNTTGWLLLDIEAVVREICRGRYTKRWTEATVAALFRRQPSSEVLPYKSEYAYSASVLLPWLDRSTQNVGRPELCRACRFAAQTAPSAAQVTPQRASCQSWYHCGTSQGLKDHIDRHGAIEDGSHVKAAV</sequence>
<proteinExistence type="predicted"/>
<dbReference type="PROSITE" id="PS50181">
    <property type="entry name" value="FBOX"/>
    <property type="match status" value="1"/>
</dbReference>
<dbReference type="EMBL" id="CP023324">
    <property type="protein sequence ID" value="ATY62282.1"/>
    <property type="molecule type" value="Genomic_DNA"/>
</dbReference>
<dbReference type="InterPro" id="IPR001810">
    <property type="entry name" value="F-box_dom"/>
</dbReference>
<accession>A0A2H4SGQ4</accession>
<dbReference type="OrthoDB" id="4870367at2759"/>
<evidence type="ECO:0000313" key="3">
    <source>
        <dbReference type="Proteomes" id="UP000323067"/>
    </source>
</evidence>
<reference evidence="2 3" key="1">
    <citation type="journal article" date="2017" name="BMC Genomics">
        <title>Chromosome level assembly and secondary metabolite potential of the parasitic fungus Cordyceps militaris.</title>
        <authorList>
            <person name="Kramer G.J."/>
            <person name="Nodwell J.R."/>
        </authorList>
    </citation>
    <scope>NUCLEOTIDE SEQUENCE [LARGE SCALE GENOMIC DNA]</scope>
    <source>
        <strain evidence="2 3">ATCC 34164</strain>
    </source>
</reference>
<feature type="domain" description="F-box" evidence="1">
    <location>
        <begin position="33"/>
        <end position="79"/>
    </location>
</feature>
<dbReference type="VEuPathDB" id="FungiDB:CCM_08976"/>
<evidence type="ECO:0000313" key="2">
    <source>
        <dbReference type="EMBL" id="ATY62282.1"/>
    </source>
</evidence>
<protein>
    <submittedName>
        <fullName evidence="2">Cyclin-like F-box</fullName>
    </submittedName>
</protein>
<dbReference type="VEuPathDB" id="FungiDB:A9K55_009221"/>
<dbReference type="AlphaFoldDB" id="A0A2H4SGQ4"/>
<evidence type="ECO:0000259" key="1">
    <source>
        <dbReference type="PROSITE" id="PS50181"/>
    </source>
</evidence>
<name>A0A2H4SGQ4_CORMI</name>
<organism evidence="2 3">
    <name type="scientific">Cordyceps militaris</name>
    <name type="common">Caterpillar fungus</name>
    <name type="synonym">Clavaria militaris</name>
    <dbReference type="NCBI Taxonomy" id="73501"/>
    <lineage>
        <taxon>Eukaryota</taxon>
        <taxon>Fungi</taxon>
        <taxon>Dikarya</taxon>
        <taxon>Ascomycota</taxon>
        <taxon>Pezizomycotina</taxon>
        <taxon>Sordariomycetes</taxon>
        <taxon>Hypocreomycetidae</taxon>
        <taxon>Hypocreales</taxon>
        <taxon>Cordycipitaceae</taxon>
        <taxon>Cordyceps</taxon>
    </lineage>
</organism>